<keyword evidence="1" id="KW-0805">Transcription regulation</keyword>
<dbReference type="InterPro" id="IPR036271">
    <property type="entry name" value="Tet_transcr_reg_TetR-rel_C_sf"/>
</dbReference>
<dbReference type="EMBL" id="SOCE01000002">
    <property type="protein sequence ID" value="TDU83231.1"/>
    <property type="molecule type" value="Genomic_DNA"/>
</dbReference>
<keyword evidence="3" id="KW-0804">Transcription</keyword>
<dbReference type="GO" id="GO:0045892">
    <property type="term" value="P:negative regulation of DNA-templated transcription"/>
    <property type="evidence" value="ECO:0007669"/>
    <property type="project" value="InterPro"/>
</dbReference>
<dbReference type="InterPro" id="IPR009057">
    <property type="entry name" value="Homeodomain-like_sf"/>
</dbReference>
<dbReference type="GO" id="GO:0000976">
    <property type="term" value="F:transcription cis-regulatory region binding"/>
    <property type="evidence" value="ECO:0007669"/>
    <property type="project" value="TreeGrafter"/>
</dbReference>
<dbReference type="InterPro" id="IPR001647">
    <property type="entry name" value="HTH_TetR"/>
</dbReference>
<dbReference type="InterPro" id="IPR050109">
    <property type="entry name" value="HTH-type_TetR-like_transc_reg"/>
</dbReference>
<evidence type="ECO:0000313" key="7">
    <source>
        <dbReference type="EMBL" id="TDU83231.1"/>
    </source>
</evidence>
<evidence type="ECO:0000256" key="1">
    <source>
        <dbReference type="ARBA" id="ARBA00023015"/>
    </source>
</evidence>
<evidence type="ECO:0000259" key="6">
    <source>
        <dbReference type="PROSITE" id="PS50977"/>
    </source>
</evidence>
<dbReference type="PROSITE" id="PS50977">
    <property type="entry name" value="HTH_TETR_2"/>
    <property type="match status" value="1"/>
</dbReference>
<feature type="domain" description="HTH tetR-type" evidence="6">
    <location>
        <begin position="19"/>
        <end position="79"/>
    </location>
</feature>
<dbReference type="AlphaFoldDB" id="A0A4R7SVN4"/>
<dbReference type="Pfam" id="PF02909">
    <property type="entry name" value="TetR_C_1"/>
    <property type="match status" value="1"/>
</dbReference>
<dbReference type="GO" id="GO:0003700">
    <property type="term" value="F:DNA-binding transcription factor activity"/>
    <property type="evidence" value="ECO:0007669"/>
    <property type="project" value="TreeGrafter"/>
</dbReference>
<organism evidence="7 8">
    <name type="scientific">Kribbella voronezhensis</name>
    <dbReference type="NCBI Taxonomy" id="2512212"/>
    <lineage>
        <taxon>Bacteria</taxon>
        <taxon>Bacillati</taxon>
        <taxon>Actinomycetota</taxon>
        <taxon>Actinomycetes</taxon>
        <taxon>Propionibacteriales</taxon>
        <taxon>Kribbellaceae</taxon>
        <taxon>Kribbella</taxon>
    </lineage>
</organism>
<dbReference type="SUPFAM" id="SSF46689">
    <property type="entry name" value="Homeodomain-like"/>
    <property type="match status" value="1"/>
</dbReference>
<keyword evidence="8" id="KW-1185">Reference proteome</keyword>
<reference evidence="7 8" key="1">
    <citation type="submission" date="2019-03" db="EMBL/GenBank/DDBJ databases">
        <title>Genomic Encyclopedia of Type Strains, Phase III (KMG-III): the genomes of soil and plant-associated and newly described type strains.</title>
        <authorList>
            <person name="Whitman W."/>
        </authorList>
    </citation>
    <scope>NUCLEOTIDE SEQUENCE [LARGE SCALE GENOMIC DNA]</scope>
    <source>
        <strain evidence="7 8">VKM Ac-2575</strain>
    </source>
</reference>
<name>A0A4R7SVN4_9ACTN</name>
<dbReference type="RefSeq" id="WP_133982328.1">
    <property type="nucleotide sequence ID" value="NZ_SOCE01000002.1"/>
</dbReference>
<dbReference type="InterPro" id="IPR004111">
    <property type="entry name" value="Repressor_TetR_C"/>
</dbReference>
<dbReference type="SUPFAM" id="SSF48498">
    <property type="entry name" value="Tetracyclin repressor-like, C-terminal domain"/>
    <property type="match status" value="1"/>
</dbReference>
<evidence type="ECO:0000256" key="2">
    <source>
        <dbReference type="ARBA" id="ARBA00023125"/>
    </source>
</evidence>
<evidence type="ECO:0000256" key="4">
    <source>
        <dbReference type="PROSITE-ProRule" id="PRU00335"/>
    </source>
</evidence>
<comment type="caution">
    <text evidence="7">The sequence shown here is derived from an EMBL/GenBank/DDBJ whole genome shotgun (WGS) entry which is preliminary data.</text>
</comment>
<feature type="region of interest" description="Disordered" evidence="5">
    <location>
        <begin position="1"/>
        <end position="20"/>
    </location>
</feature>
<evidence type="ECO:0000313" key="8">
    <source>
        <dbReference type="Proteomes" id="UP000295151"/>
    </source>
</evidence>
<feature type="DNA-binding region" description="H-T-H motif" evidence="4">
    <location>
        <begin position="42"/>
        <end position="61"/>
    </location>
</feature>
<dbReference type="Proteomes" id="UP000295151">
    <property type="component" value="Unassembled WGS sequence"/>
</dbReference>
<keyword evidence="2 4" id="KW-0238">DNA-binding</keyword>
<dbReference type="Gene3D" id="1.10.357.10">
    <property type="entry name" value="Tetracycline Repressor, domain 2"/>
    <property type="match status" value="1"/>
</dbReference>
<dbReference type="PANTHER" id="PTHR30055:SF151">
    <property type="entry name" value="TRANSCRIPTIONAL REGULATORY PROTEIN"/>
    <property type="match status" value="1"/>
</dbReference>
<proteinExistence type="predicted"/>
<protein>
    <submittedName>
        <fullName evidence="7">TetR family transcriptional regulator</fullName>
    </submittedName>
</protein>
<dbReference type="Pfam" id="PF00440">
    <property type="entry name" value="TetR_N"/>
    <property type="match status" value="1"/>
</dbReference>
<accession>A0A4R7SVN4</accession>
<evidence type="ECO:0000256" key="3">
    <source>
        <dbReference type="ARBA" id="ARBA00023163"/>
    </source>
</evidence>
<evidence type="ECO:0000256" key="5">
    <source>
        <dbReference type="SAM" id="MobiDB-lite"/>
    </source>
</evidence>
<dbReference type="OrthoDB" id="2570341at2"/>
<dbReference type="PANTHER" id="PTHR30055">
    <property type="entry name" value="HTH-TYPE TRANSCRIPTIONAL REGULATOR RUTR"/>
    <property type="match status" value="1"/>
</dbReference>
<gene>
    <name evidence="7" type="ORF">EV138_5693</name>
</gene>
<sequence length="235" mass="25739">MSAVIWDRPEPAKRPAPSPLSRESIVQAAIRLADAEGLEAVSVRKVAAELDAGPMRLYGYLSTKDDLLDLMVDTAYGEILLPESSGQDWRSTLRALAHGIRQVALRHEWFADLLGRRPHLGPHALAYLEASLAALDRADEFENIDAVSRAVRTLNAYLIGALRAEVAERRAERSTGLDKDSWRRKAGPYLTRTLASGDFPTVAKFVHDASRETPDSAFDEGLNQLLDGITPGRAG</sequence>
<dbReference type="Gene3D" id="1.10.10.60">
    <property type="entry name" value="Homeodomain-like"/>
    <property type="match status" value="1"/>
</dbReference>